<organism evidence="7 8">
    <name type="scientific">Azomonas macrocytogenes</name>
    <name type="common">Azotobacter macrocytogenes</name>
    <dbReference type="NCBI Taxonomy" id="69962"/>
    <lineage>
        <taxon>Bacteria</taxon>
        <taxon>Pseudomonadati</taxon>
        <taxon>Pseudomonadota</taxon>
        <taxon>Gammaproteobacteria</taxon>
        <taxon>Pseudomonadales</taxon>
        <taxon>Pseudomonadaceae</taxon>
        <taxon>Azomonas</taxon>
    </lineage>
</organism>
<name>A0A839SZ16_AZOMA</name>
<comment type="function">
    <text evidence="1 6">Required for the transposition of the insertion element.</text>
</comment>
<keyword evidence="4 6" id="KW-0238">DNA-binding</keyword>
<keyword evidence="6" id="KW-0814">Transposable element</keyword>
<dbReference type="PANTHER" id="PTHR33217">
    <property type="entry name" value="TRANSPOSASE FOR INSERTION SEQUENCE ELEMENT IS1081"/>
    <property type="match status" value="1"/>
</dbReference>
<dbReference type="GO" id="GO:0006313">
    <property type="term" value="P:DNA transposition"/>
    <property type="evidence" value="ECO:0007669"/>
    <property type="project" value="UniProtKB-UniRule"/>
</dbReference>
<evidence type="ECO:0000256" key="2">
    <source>
        <dbReference type="ARBA" id="ARBA00010961"/>
    </source>
</evidence>
<dbReference type="Proteomes" id="UP000549250">
    <property type="component" value="Unassembled WGS sequence"/>
</dbReference>
<keyword evidence="3 6" id="KW-0815">Transposition</keyword>
<dbReference type="EMBL" id="JACHXI010000003">
    <property type="protein sequence ID" value="MBB3102581.1"/>
    <property type="molecule type" value="Genomic_DNA"/>
</dbReference>
<keyword evidence="5 6" id="KW-0233">DNA recombination</keyword>
<evidence type="ECO:0000313" key="8">
    <source>
        <dbReference type="Proteomes" id="UP000549250"/>
    </source>
</evidence>
<dbReference type="Pfam" id="PF00872">
    <property type="entry name" value="Transposase_mut"/>
    <property type="match status" value="1"/>
</dbReference>
<reference evidence="7 8" key="1">
    <citation type="submission" date="2020-08" db="EMBL/GenBank/DDBJ databases">
        <title>Genomic Encyclopedia of Type Strains, Phase III (KMG-III): the genomes of soil and plant-associated and newly described type strains.</title>
        <authorList>
            <person name="Whitman W."/>
        </authorList>
    </citation>
    <scope>NUCLEOTIDE SEQUENCE [LARGE SCALE GENOMIC DNA]</scope>
    <source>
        <strain evidence="7 8">CECT 4462</strain>
    </source>
</reference>
<comment type="caution">
    <text evidence="7">The sequence shown here is derived from an EMBL/GenBank/DDBJ whole genome shotgun (WGS) entry which is preliminary data.</text>
</comment>
<gene>
    <name evidence="7" type="ORF">FHR87_000964</name>
</gene>
<evidence type="ECO:0000256" key="4">
    <source>
        <dbReference type="ARBA" id="ARBA00023125"/>
    </source>
</evidence>
<dbReference type="AlphaFoldDB" id="A0A839SZ16"/>
<evidence type="ECO:0000256" key="3">
    <source>
        <dbReference type="ARBA" id="ARBA00022578"/>
    </source>
</evidence>
<evidence type="ECO:0000256" key="6">
    <source>
        <dbReference type="RuleBase" id="RU365089"/>
    </source>
</evidence>
<evidence type="ECO:0000256" key="1">
    <source>
        <dbReference type="ARBA" id="ARBA00002190"/>
    </source>
</evidence>
<evidence type="ECO:0000313" key="7">
    <source>
        <dbReference type="EMBL" id="MBB3102581.1"/>
    </source>
</evidence>
<sequence>MRFARGTHEILIAVVDGLKGFPEAITAVFPETVAQTCIVHLIRYSMQFAS</sequence>
<keyword evidence="8" id="KW-1185">Reference proteome</keyword>
<comment type="similarity">
    <text evidence="2 6">Belongs to the transposase mutator family.</text>
</comment>
<accession>A0A839SZ16</accession>
<dbReference type="PANTHER" id="PTHR33217:SF8">
    <property type="entry name" value="MUTATOR FAMILY TRANSPOSASE"/>
    <property type="match status" value="1"/>
</dbReference>
<protein>
    <recommendedName>
        <fullName evidence="6">Mutator family transposase</fullName>
    </recommendedName>
</protein>
<dbReference type="InterPro" id="IPR001207">
    <property type="entry name" value="Transposase_mutator"/>
</dbReference>
<dbReference type="PROSITE" id="PS01007">
    <property type="entry name" value="TRANSPOSASE_MUTATOR"/>
    <property type="match status" value="1"/>
</dbReference>
<dbReference type="GO" id="GO:0004803">
    <property type="term" value="F:transposase activity"/>
    <property type="evidence" value="ECO:0007669"/>
    <property type="project" value="UniProtKB-UniRule"/>
</dbReference>
<evidence type="ECO:0000256" key="5">
    <source>
        <dbReference type="ARBA" id="ARBA00023172"/>
    </source>
</evidence>
<dbReference type="GO" id="GO:0003677">
    <property type="term" value="F:DNA binding"/>
    <property type="evidence" value="ECO:0007669"/>
    <property type="project" value="UniProtKB-UniRule"/>
</dbReference>
<proteinExistence type="inferred from homology"/>